<feature type="compositionally biased region" description="Pro residues" evidence="1">
    <location>
        <begin position="135"/>
        <end position="144"/>
    </location>
</feature>
<reference evidence="2 3" key="1">
    <citation type="submission" date="2014-06" db="EMBL/GenBank/DDBJ databases">
        <title>Evolutionary Origins and Diversification of the Mycorrhizal Mutualists.</title>
        <authorList>
            <consortium name="DOE Joint Genome Institute"/>
            <consortium name="Mycorrhizal Genomics Consortium"/>
            <person name="Kohler A."/>
            <person name="Kuo A."/>
            <person name="Nagy L.G."/>
            <person name="Floudas D."/>
            <person name="Copeland A."/>
            <person name="Barry K.W."/>
            <person name="Cichocki N."/>
            <person name="Veneault-Fourrey C."/>
            <person name="LaButti K."/>
            <person name="Lindquist E.A."/>
            <person name="Lipzen A."/>
            <person name="Lundell T."/>
            <person name="Morin E."/>
            <person name="Murat C."/>
            <person name="Riley R."/>
            <person name="Ohm R."/>
            <person name="Sun H."/>
            <person name="Tunlid A."/>
            <person name="Henrissat B."/>
            <person name="Grigoriev I.V."/>
            <person name="Hibbett D.S."/>
            <person name="Martin F."/>
        </authorList>
    </citation>
    <scope>NUCLEOTIDE SEQUENCE [LARGE SCALE GENOMIC DNA]</scope>
    <source>
        <strain evidence="2 3">SS14</strain>
    </source>
</reference>
<dbReference type="Proteomes" id="UP000054279">
    <property type="component" value="Unassembled WGS sequence"/>
</dbReference>
<sequence length="399" mass="42256">MSENAVSQKRTRNCRACRQAGRGEIAVKGHQCPNGPRNNPSNRLPQNVAPLKTLPNGSGIQNIQLPPPQSPVQNGRIRPVQVPVGDPFFVDIHPVSLKVSNTSRDAAPTPPNSQYMSPVTSCPRPDPDSLSMSAPPHPLQPSPSAPAQTFQIDPALTHSSLDGSHLVRNSMGCQPAALTPSPPSPIPTLSPGPLGPMFPATMSALIQHETNTVGVPMKVSEAPGQHVRSRAAAVSEASLTAFGAPPTLPSPKIRMEESGERPPSGSATSGHNTPPPGCPHSPNAPSNAITASSSVDKTTSLQPTRTVPQDSSAVVVRKHAIDSEEGMEEPPKKRLEAVNQGHHISFITSDKDRTDAYSKRTKTILSRLKELSDATGAYAFFLTARPETLARGNTKIFCI</sequence>
<dbReference type="HOGENOM" id="CLU_691113_0_0_1"/>
<name>A0A0C9V285_SPHS4</name>
<feature type="region of interest" description="Disordered" evidence="1">
    <location>
        <begin position="101"/>
        <end position="195"/>
    </location>
</feature>
<dbReference type="AlphaFoldDB" id="A0A0C9V285"/>
<evidence type="ECO:0000256" key="1">
    <source>
        <dbReference type="SAM" id="MobiDB-lite"/>
    </source>
</evidence>
<dbReference type="EMBL" id="KN837239">
    <property type="protein sequence ID" value="KIJ31610.1"/>
    <property type="molecule type" value="Genomic_DNA"/>
</dbReference>
<feature type="compositionally biased region" description="Polar residues" evidence="1">
    <location>
        <begin position="283"/>
        <end position="312"/>
    </location>
</feature>
<gene>
    <name evidence="2" type="ORF">M422DRAFT_53299</name>
</gene>
<accession>A0A0C9V285</accession>
<proteinExistence type="predicted"/>
<feature type="compositionally biased region" description="Pro residues" evidence="1">
    <location>
        <begin position="180"/>
        <end position="195"/>
    </location>
</feature>
<feature type="compositionally biased region" description="Polar residues" evidence="1">
    <location>
        <begin position="36"/>
        <end position="45"/>
    </location>
</feature>
<evidence type="ECO:0000313" key="3">
    <source>
        <dbReference type="Proteomes" id="UP000054279"/>
    </source>
</evidence>
<feature type="compositionally biased region" description="Polar residues" evidence="1">
    <location>
        <begin position="55"/>
        <end position="64"/>
    </location>
</feature>
<evidence type="ECO:0000313" key="2">
    <source>
        <dbReference type="EMBL" id="KIJ31610.1"/>
    </source>
</evidence>
<organism evidence="2 3">
    <name type="scientific">Sphaerobolus stellatus (strain SS14)</name>
    <dbReference type="NCBI Taxonomy" id="990650"/>
    <lineage>
        <taxon>Eukaryota</taxon>
        <taxon>Fungi</taxon>
        <taxon>Dikarya</taxon>
        <taxon>Basidiomycota</taxon>
        <taxon>Agaricomycotina</taxon>
        <taxon>Agaricomycetes</taxon>
        <taxon>Phallomycetidae</taxon>
        <taxon>Geastrales</taxon>
        <taxon>Sphaerobolaceae</taxon>
        <taxon>Sphaerobolus</taxon>
    </lineage>
</organism>
<keyword evidence="3" id="KW-1185">Reference proteome</keyword>
<feature type="region of interest" description="Disordered" evidence="1">
    <location>
        <begin position="238"/>
        <end position="313"/>
    </location>
</feature>
<feature type="region of interest" description="Disordered" evidence="1">
    <location>
        <begin position="28"/>
        <end position="71"/>
    </location>
</feature>
<dbReference type="OrthoDB" id="3330223at2759"/>
<protein>
    <submittedName>
        <fullName evidence="2">Uncharacterized protein</fullName>
    </submittedName>
</protein>